<dbReference type="InterPro" id="IPR029014">
    <property type="entry name" value="NiFe-Hase_large"/>
</dbReference>
<evidence type="ECO:0000256" key="7">
    <source>
        <dbReference type="ARBA" id="ARBA00023002"/>
    </source>
</evidence>
<comment type="subunit">
    <text evidence="4">Heterodimer of a large and a small subunit.</text>
</comment>
<evidence type="ECO:0000313" key="10">
    <source>
        <dbReference type="EMBL" id="QAR33959.1"/>
    </source>
</evidence>
<dbReference type="GO" id="GO:0016151">
    <property type="term" value="F:nickel cation binding"/>
    <property type="evidence" value="ECO:0007669"/>
    <property type="project" value="InterPro"/>
</dbReference>
<dbReference type="GO" id="GO:0030313">
    <property type="term" value="C:cell envelope"/>
    <property type="evidence" value="ECO:0007669"/>
    <property type="project" value="UniProtKB-SubCell"/>
</dbReference>
<organism evidence="10 11">
    <name type="scientific">Geovibrio thiophilus</name>
    <dbReference type="NCBI Taxonomy" id="139438"/>
    <lineage>
        <taxon>Bacteria</taxon>
        <taxon>Pseudomonadati</taxon>
        <taxon>Deferribacterota</taxon>
        <taxon>Deferribacteres</taxon>
        <taxon>Deferribacterales</taxon>
        <taxon>Geovibrionaceae</taxon>
        <taxon>Geovibrio</taxon>
    </lineage>
</organism>
<sequence length="560" mass="61928">MGKRITIDPITRIEGHLRIDVEVDGGQVTKAWSSAQMWRGIEKILMGRDPRDAWVFAQRFCGVCTTVHAISSIRSLEAAMNVDVPVNGQLIRNMMIAQHSVQDHIVHFYHLSALDWVDIVSALSASPKKTAAIAQSLSDWPGNSVTEFAAVKEKLKSFVATGKLGIFGSGYWGHPAMKLSPEVNLMAVAHYLKALDYQRKAAQAVAILGGKNPHIQNLCLGGVATAVNVDNQATLNMERFAQLRVLMTETRDFVKKVLFPDVVAIGSMYKDWFKYGKGVNNYLAVPEFPLDEKMTKFDMNGGIVFNSEFNKMRVLKDHKDAYLIDNVTESVAHAWYEDGAPKNPFEGVTEPNYTDFSENGKYSWSKAPRLADKPVQVGPVAQILASYYNKDKEVVDLVNSSVKTLGISVGDLESTMGRHVTRAIRSVVMADKSLKYLDMLIENLAKGETAYANHVEMPMGEYRGVGFHEAPRGTLSHWIVIKDKKIANYQAVVPSTWNAGPRDEKGQAGPYEASLVGNPVADAHQPLEVIRTIHSFDPCIACAVHSIDPEGKELTNIKVR</sequence>
<dbReference type="FunFam" id="1.10.645.10:FF:000002">
    <property type="entry name" value="Hydrogenase 2 large subunit"/>
    <property type="match status" value="1"/>
</dbReference>
<dbReference type="AlphaFoldDB" id="A0A3R5XXY9"/>
<dbReference type="PANTHER" id="PTHR42958">
    <property type="entry name" value="HYDROGENASE-2 LARGE CHAIN"/>
    <property type="match status" value="1"/>
</dbReference>
<evidence type="ECO:0000256" key="9">
    <source>
        <dbReference type="RuleBase" id="RU003896"/>
    </source>
</evidence>
<dbReference type="GO" id="GO:0008901">
    <property type="term" value="F:ferredoxin hydrogenase activity"/>
    <property type="evidence" value="ECO:0007669"/>
    <property type="project" value="InterPro"/>
</dbReference>
<dbReference type="InterPro" id="IPR001501">
    <property type="entry name" value="Ni-dep_hyd_lsu"/>
</dbReference>
<dbReference type="PROSITE" id="PS00507">
    <property type="entry name" value="NI_HGENASE_L_1"/>
    <property type="match status" value="1"/>
</dbReference>
<dbReference type="InterPro" id="IPR050867">
    <property type="entry name" value="NiFe/NiFeSe_hydrgnase_LSU"/>
</dbReference>
<dbReference type="KEGG" id="gtl:EP073_11255"/>
<feature type="binding site" evidence="8">
    <location>
        <position position="545"/>
    </location>
    <ligand>
        <name>Mg(2+)</name>
        <dbReference type="ChEBI" id="CHEBI:18420"/>
    </ligand>
</feature>
<protein>
    <submittedName>
        <fullName evidence="10">Nickel-dependent hydrogenase large subunit</fullName>
    </submittedName>
</protein>
<evidence type="ECO:0000256" key="4">
    <source>
        <dbReference type="ARBA" id="ARBA00011771"/>
    </source>
</evidence>
<evidence type="ECO:0000256" key="6">
    <source>
        <dbReference type="ARBA" id="ARBA00022723"/>
    </source>
</evidence>
<name>A0A3R5XXY9_9BACT</name>
<comment type="similarity">
    <text evidence="3 9">Belongs to the [NiFe]/[NiFeSe] hydrogenase large subunit family.</text>
</comment>
<dbReference type="SUPFAM" id="SSF56762">
    <property type="entry name" value="HydB/Nqo4-like"/>
    <property type="match status" value="1"/>
</dbReference>
<dbReference type="Proteomes" id="UP000287502">
    <property type="component" value="Chromosome"/>
</dbReference>
<dbReference type="Gene3D" id="1.10.645.10">
    <property type="entry name" value="Cytochrome-c3 Hydrogenase, chain B"/>
    <property type="match status" value="1"/>
</dbReference>
<feature type="binding site" evidence="8">
    <location>
        <position position="539"/>
    </location>
    <ligand>
        <name>Ni(2+)</name>
        <dbReference type="ChEBI" id="CHEBI:49786"/>
    </ligand>
</feature>
<proteinExistence type="inferred from homology"/>
<keyword evidence="7 9" id="KW-0560">Oxidoreductase</keyword>
<evidence type="ECO:0000256" key="5">
    <source>
        <dbReference type="ARBA" id="ARBA00022596"/>
    </source>
</evidence>
<gene>
    <name evidence="10" type="ORF">EP073_11255</name>
</gene>
<keyword evidence="6 8" id="KW-0479">Metal-binding</keyword>
<keyword evidence="11" id="KW-1185">Reference proteome</keyword>
<feature type="binding site" evidence="8">
    <location>
        <position position="42"/>
    </location>
    <ligand>
        <name>Mg(2+)</name>
        <dbReference type="ChEBI" id="CHEBI:18420"/>
    </ligand>
</feature>
<dbReference type="Pfam" id="PF00374">
    <property type="entry name" value="NiFeSe_Hases"/>
    <property type="match status" value="1"/>
</dbReference>
<comment type="subcellular location">
    <subcellularLocation>
        <location evidence="2">Cell envelope</location>
    </subcellularLocation>
</comment>
<accession>A0A3R5XXY9</accession>
<evidence type="ECO:0000256" key="2">
    <source>
        <dbReference type="ARBA" id="ARBA00004196"/>
    </source>
</evidence>
<feature type="binding site" evidence="8">
    <location>
        <position position="542"/>
    </location>
    <ligand>
        <name>Fe cation</name>
        <dbReference type="ChEBI" id="CHEBI:24875"/>
    </ligand>
</feature>
<reference evidence="10 11" key="1">
    <citation type="submission" date="2019-01" db="EMBL/GenBank/DDBJ databases">
        <title>Geovibrio thiophilus DSM 11263, complete genome.</title>
        <authorList>
            <person name="Spring S."/>
            <person name="Bunk B."/>
            <person name="Sproer C."/>
        </authorList>
    </citation>
    <scope>NUCLEOTIDE SEQUENCE [LARGE SCALE GENOMIC DNA]</scope>
    <source>
        <strain evidence="10 11">DSM 11263</strain>
    </source>
</reference>
<comment type="cofactor">
    <cofactor evidence="8">
        <name>Fe cation</name>
        <dbReference type="ChEBI" id="CHEBI:24875"/>
    </cofactor>
</comment>
<keyword evidence="5 8" id="KW-0533">Nickel</keyword>
<evidence type="ECO:0000256" key="1">
    <source>
        <dbReference type="ARBA" id="ARBA00001967"/>
    </source>
</evidence>
<dbReference type="OrthoDB" id="9761717at2"/>
<dbReference type="EMBL" id="CP035108">
    <property type="protein sequence ID" value="QAR33959.1"/>
    <property type="molecule type" value="Genomic_DNA"/>
</dbReference>
<keyword evidence="8" id="KW-0408">Iron</keyword>
<keyword evidence="8" id="KW-0460">Magnesium</keyword>
<dbReference type="RefSeq" id="WP_128467244.1">
    <property type="nucleotide sequence ID" value="NZ_CP035108.1"/>
</dbReference>
<evidence type="ECO:0000256" key="3">
    <source>
        <dbReference type="ARBA" id="ARBA00009292"/>
    </source>
</evidence>
<evidence type="ECO:0000256" key="8">
    <source>
        <dbReference type="PIRSR" id="PIRSR601501-1"/>
    </source>
</evidence>
<feature type="binding site" evidence="8">
    <location>
        <position position="64"/>
    </location>
    <ligand>
        <name>Fe cation</name>
        <dbReference type="ChEBI" id="CHEBI:24875"/>
    </ligand>
</feature>
<evidence type="ECO:0000313" key="11">
    <source>
        <dbReference type="Proteomes" id="UP000287502"/>
    </source>
</evidence>
<dbReference type="InterPro" id="IPR018194">
    <property type="entry name" value="Ni-dep_hyd_lsu_Ni_BS"/>
</dbReference>
<feature type="binding site" evidence="8">
    <location>
        <position position="61"/>
    </location>
    <ligand>
        <name>Ni(2+)</name>
        <dbReference type="ChEBI" id="CHEBI:49786"/>
    </ligand>
</feature>
<comment type="cofactor">
    <cofactor evidence="1 8">
        <name>Ni(2+)</name>
        <dbReference type="ChEBI" id="CHEBI:49786"/>
    </cofactor>
</comment>
<feature type="binding site" evidence="8">
    <location>
        <position position="64"/>
    </location>
    <ligand>
        <name>Ni(2+)</name>
        <dbReference type="ChEBI" id="CHEBI:49786"/>
    </ligand>
</feature>
<dbReference type="PANTHER" id="PTHR42958:SF1">
    <property type="entry name" value="HYDROGENASE-2 LARGE CHAIN"/>
    <property type="match status" value="1"/>
</dbReference>
<dbReference type="PROSITE" id="PS00508">
    <property type="entry name" value="NI_HGENASE_L_2"/>
    <property type="match status" value="1"/>
</dbReference>